<name>A0ABU5DY72_9PROT</name>
<sequence length="117" mass="12811">MTPFGQKLRELRQAHGRQLKDMAKALKVSSAYLSALEHGHRARPKTGFVQQVAAYFNLAWDEVDDLKALADLSDPKVSIDTGGLSPLATELANRLAKRIGDLDTATLASLNEQLKPK</sequence>
<accession>A0ABU5DY72</accession>
<dbReference type="Gene3D" id="1.10.260.40">
    <property type="entry name" value="lambda repressor-like DNA-binding domains"/>
    <property type="match status" value="1"/>
</dbReference>
<organism evidence="2 3">
    <name type="scientific">Dongia rigui</name>
    <dbReference type="NCBI Taxonomy" id="940149"/>
    <lineage>
        <taxon>Bacteria</taxon>
        <taxon>Pseudomonadati</taxon>
        <taxon>Pseudomonadota</taxon>
        <taxon>Alphaproteobacteria</taxon>
        <taxon>Rhodospirillales</taxon>
        <taxon>Dongiaceae</taxon>
        <taxon>Dongia</taxon>
    </lineage>
</organism>
<dbReference type="Proteomes" id="UP001271769">
    <property type="component" value="Unassembled WGS sequence"/>
</dbReference>
<dbReference type="SMART" id="SM00530">
    <property type="entry name" value="HTH_XRE"/>
    <property type="match status" value="1"/>
</dbReference>
<gene>
    <name evidence="2" type="ORF">SMD31_09935</name>
</gene>
<protein>
    <submittedName>
        <fullName evidence="2">Helix-turn-helix domain-containing protein</fullName>
    </submittedName>
</protein>
<comment type="caution">
    <text evidence="2">The sequence shown here is derived from an EMBL/GenBank/DDBJ whole genome shotgun (WGS) entry which is preliminary data.</text>
</comment>
<keyword evidence="3" id="KW-1185">Reference proteome</keyword>
<dbReference type="EMBL" id="JAXCLX010000001">
    <property type="protein sequence ID" value="MDY0872245.1"/>
    <property type="molecule type" value="Genomic_DNA"/>
</dbReference>
<dbReference type="InterPro" id="IPR001387">
    <property type="entry name" value="Cro/C1-type_HTH"/>
</dbReference>
<dbReference type="PROSITE" id="PS50943">
    <property type="entry name" value="HTH_CROC1"/>
    <property type="match status" value="1"/>
</dbReference>
<evidence type="ECO:0000313" key="2">
    <source>
        <dbReference type="EMBL" id="MDY0872245.1"/>
    </source>
</evidence>
<reference evidence="2 3" key="1">
    <citation type="journal article" date="2013" name="Antonie Van Leeuwenhoek">
        <title>Dongia rigui sp. nov., isolated from freshwater of a large wetland in Korea.</title>
        <authorList>
            <person name="Baik K.S."/>
            <person name="Hwang Y.M."/>
            <person name="Choi J.S."/>
            <person name="Kwon J."/>
            <person name="Seong C.N."/>
        </authorList>
    </citation>
    <scope>NUCLEOTIDE SEQUENCE [LARGE SCALE GENOMIC DNA]</scope>
    <source>
        <strain evidence="2 3">04SU4-P</strain>
    </source>
</reference>
<dbReference type="SUPFAM" id="SSF47413">
    <property type="entry name" value="lambda repressor-like DNA-binding domains"/>
    <property type="match status" value="1"/>
</dbReference>
<dbReference type="InterPro" id="IPR010982">
    <property type="entry name" value="Lambda_DNA-bd_dom_sf"/>
</dbReference>
<dbReference type="RefSeq" id="WP_320500663.1">
    <property type="nucleotide sequence ID" value="NZ_JAXCLX010000001.1"/>
</dbReference>
<dbReference type="Pfam" id="PF13560">
    <property type="entry name" value="HTH_31"/>
    <property type="match status" value="1"/>
</dbReference>
<feature type="domain" description="HTH cro/C1-type" evidence="1">
    <location>
        <begin position="8"/>
        <end position="66"/>
    </location>
</feature>
<dbReference type="CDD" id="cd00093">
    <property type="entry name" value="HTH_XRE"/>
    <property type="match status" value="1"/>
</dbReference>
<proteinExistence type="predicted"/>
<evidence type="ECO:0000259" key="1">
    <source>
        <dbReference type="PROSITE" id="PS50943"/>
    </source>
</evidence>
<evidence type="ECO:0000313" key="3">
    <source>
        <dbReference type="Proteomes" id="UP001271769"/>
    </source>
</evidence>